<keyword evidence="4" id="KW-0695">RNA-directed DNA polymerase</keyword>
<dbReference type="EC" id="2.7.7.49" evidence="4"/>
<organism evidence="4 5">
    <name type="scientific">Frigoriglobus tundricola</name>
    <dbReference type="NCBI Taxonomy" id="2774151"/>
    <lineage>
        <taxon>Bacteria</taxon>
        <taxon>Pseudomonadati</taxon>
        <taxon>Planctomycetota</taxon>
        <taxon>Planctomycetia</taxon>
        <taxon>Gemmatales</taxon>
        <taxon>Gemmataceae</taxon>
        <taxon>Frigoriglobus</taxon>
    </lineage>
</organism>
<geneLocation type="plasmid" evidence="5">
    <name>ppl17-1</name>
</geneLocation>
<dbReference type="AlphaFoldDB" id="A0A6M5Z647"/>
<dbReference type="RefSeq" id="WP_171476300.1">
    <property type="nucleotide sequence ID" value="NZ_CP053453.1"/>
</dbReference>
<keyword evidence="4" id="KW-0548">Nucleotidyltransferase</keyword>
<dbReference type="GO" id="GO:0003964">
    <property type="term" value="F:RNA-directed DNA polymerase activity"/>
    <property type="evidence" value="ECO:0007669"/>
    <property type="project" value="UniProtKB-KW"/>
</dbReference>
<reference evidence="4 5" key="1">
    <citation type="submission" date="2020-05" db="EMBL/GenBank/DDBJ databases">
        <title>Frigoriglobus tundricola gen. nov., sp. nov., a psychrotolerant cellulolytic planctomycete of the family Gemmataceae with two divergent copies of 16S rRNA gene.</title>
        <authorList>
            <person name="Kulichevskaya I.S."/>
            <person name="Ivanova A.A."/>
            <person name="Naumoff D.G."/>
            <person name="Beletsky A.V."/>
            <person name="Rijpstra W.I.C."/>
            <person name="Sinninghe Damste J.S."/>
            <person name="Mardanov A.V."/>
            <person name="Ravin N.V."/>
            <person name="Dedysh S.N."/>
        </authorList>
    </citation>
    <scope>NUCLEOTIDE SEQUENCE [LARGE SCALE GENOMIC DNA]</scope>
    <source>
        <strain evidence="4 5">PL17</strain>
        <plasmid evidence="5">ppl17-1</plasmid>
    </source>
</reference>
<dbReference type="Pfam" id="PF00078">
    <property type="entry name" value="RVT_1"/>
    <property type="match status" value="1"/>
</dbReference>
<protein>
    <submittedName>
        <fullName evidence="4">Retron-type RNA-directed DNA polymerase</fullName>
        <ecNumber evidence="4">2.7.7.49</ecNumber>
    </submittedName>
</protein>
<gene>
    <name evidence="4" type="ORF">FTUN_8981</name>
</gene>
<proteinExistence type="inferred from homology"/>
<dbReference type="NCBIfam" id="TIGR04416">
    <property type="entry name" value="group_II_RT_mat"/>
    <property type="match status" value="1"/>
</dbReference>
<keyword evidence="4" id="KW-0614">Plasmid</keyword>
<feature type="region of interest" description="Disordered" evidence="2">
    <location>
        <begin position="211"/>
        <end position="230"/>
    </location>
</feature>
<dbReference type="KEGG" id="ftj:FTUN_8981"/>
<dbReference type="InterPro" id="IPR051083">
    <property type="entry name" value="GrpII_Intron_Splice-Mob/Def"/>
</dbReference>
<dbReference type="InterPro" id="IPR030931">
    <property type="entry name" value="Group_II_RT_mat"/>
</dbReference>
<dbReference type="InterPro" id="IPR013597">
    <property type="entry name" value="Mat_intron_G2"/>
</dbReference>
<accession>A0A6M5Z647</accession>
<dbReference type="Pfam" id="PF08388">
    <property type="entry name" value="GIIM"/>
    <property type="match status" value="1"/>
</dbReference>
<dbReference type="SUPFAM" id="SSF56672">
    <property type="entry name" value="DNA/RNA polymerases"/>
    <property type="match status" value="1"/>
</dbReference>
<evidence type="ECO:0000313" key="5">
    <source>
        <dbReference type="Proteomes" id="UP000503447"/>
    </source>
</evidence>
<dbReference type="PANTHER" id="PTHR34047:SF8">
    <property type="entry name" value="PROTEIN YKFC"/>
    <property type="match status" value="1"/>
</dbReference>
<keyword evidence="5" id="KW-1185">Reference proteome</keyword>
<evidence type="ECO:0000313" key="4">
    <source>
        <dbReference type="EMBL" id="QJX01337.1"/>
    </source>
</evidence>
<dbReference type="EMBL" id="CP053453">
    <property type="protein sequence ID" value="QJX01337.1"/>
    <property type="molecule type" value="Genomic_DNA"/>
</dbReference>
<evidence type="ECO:0000256" key="2">
    <source>
        <dbReference type="SAM" id="MobiDB-lite"/>
    </source>
</evidence>
<dbReference type="InterPro" id="IPR000477">
    <property type="entry name" value="RT_dom"/>
</dbReference>
<dbReference type="PROSITE" id="PS50878">
    <property type="entry name" value="RT_POL"/>
    <property type="match status" value="1"/>
</dbReference>
<comment type="similarity">
    <text evidence="1">Belongs to the bacterial reverse transcriptase family.</text>
</comment>
<dbReference type="PANTHER" id="PTHR34047">
    <property type="entry name" value="NUCLEAR INTRON MATURASE 1, MITOCHONDRIAL-RELATED"/>
    <property type="match status" value="1"/>
</dbReference>
<dbReference type="Proteomes" id="UP000503447">
    <property type="component" value="Plasmid pPL17-1"/>
</dbReference>
<evidence type="ECO:0000256" key="1">
    <source>
        <dbReference type="ARBA" id="ARBA00034120"/>
    </source>
</evidence>
<dbReference type="InterPro" id="IPR043502">
    <property type="entry name" value="DNA/RNA_pol_sf"/>
</dbReference>
<sequence length="441" mass="49980">MSLTPPETVRKLQAALHAKAKGAPTYRFYALYDKVCRKDVLTYAYERCRQNAGAPGVDAQTFEAIEESGRERWLDALTQTLRDRTYCPNPIRRVFIPKPDGKQRPLGIATIRDRVVQMAMVVVLEAIFEADLTPEQYAYRPGRRAHDALRRVHALVSAGYTEVVDADLAGYFDSVPHPELLKSVARRVSDRHVLALIKAWLEAPVEEADRRGRVSRTTGNRDQRRGTPQWSPLSPLLSNVYFRRFVLGWSTLGHAQRLDAHIVNYADDFVICCRRNADEALAEMRGMMSKLKLTVNESKTRLCKLPGEAFDFLGYTIGPCYRPKTGTSYLGSRPSAKKVARLKREISAVTGSRRVLLPVEDQVARLNRMLTGWSNYFSLGAVSAAYRAVDYHVRARLRQWLCRKHGVNTRGAIRFPDQHLYGVLGLVRLCAKTRSFSWAKV</sequence>
<feature type="domain" description="Reverse transcriptase" evidence="3">
    <location>
        <begin position="77"/>
        <end position="317"/>
    </location>
</feature>
<dbReference type="CDD" id="cd01651">
    <property type="entry name" value="RT_G2_intron"/>
    <property type="match status" value="1"/>
</dbReference>
<keyword evidence="4" id="KW-0808">Transferase</keyword>
<name>A0A6M5Z647_9BACT</name>
<evidence type="ECO:0000259" key="3">
    <source>
        <dbReference type="PROSITE" id="PS50878"/>
    </source>
</evidence>